<name>A0A1P8YXI5_PASFU</name>
<dbReference type="EMBL" id="KX943048">
    <property type="protein sequence ID" value="AQA29219.1"/>
    <property type="molecule type" value="Genomic_DNA"/>
</dbReference>
<evidence type="ECO:0000313" key="2">
    <source>
        <dbReference type="EMBL" id="AQA29219.1"/>
    </source>
</evidence>
<evidence type="ECO:0000256" key="1">
    <source>
        <dbReference type="SAM" id="SignalP"/>
    </source>
</evidence>
<dbReference type="AlphaFoldDB" id="A0A1P8YXI5"/>
<accession>A0A1P8YXI5</accession>
<gene>
    <name evidence="2" type="primary">Ecp19-2</name>
</gene>
<keyword evidence="1" id="KW-0732">Signal</keyword>
<sequence length="130" mass="14447">MPLQAPFFLAFATTIMANGLVKRQGPDINEDDIPSQCQNNLDCSYFLDHVRSCDPINPPFSKDHAFQDCICLDVAALDYLSGCLQCTHQYKNGGGKVVFVNPVPYHANSPRDIRTIYDICSTYSSSFESS</sequence>
<dbReference type="OMA" id="HAFQDCI"/>
<feature type="signal peptide" evidence="1">
    <location>
        <begin position="1"/>
        <end position="17"/>
    </location>
</feature>
<reference evidence="2" key="1">
    <citation type="submission" date="2016-10" db="EMBL/GenBank/DDBJ databases">
        <title>Novel effectors identified in the apoplast of Cladosporium fulvum-infected tomato.</title>
        <authorList>
            <person name="Mesarich C.H."/>
            <person name="de Wit P.J.G.M."/>
        </authorList>
    </citation>
    <scope>NUCLEOTIDE SEQUENCE</scope>
    <source>
        <strain evidence="2">0WU</strain>
    </source>
</reference>
<proteinExistence type="predicted"/>
<organism evidence="2">
    <name type="scientific">Passalora fulva</name>
    <name type="common">Tomato leaf mold</name>
    <name type="synonym">Cladosporium fulvum</name>
    <dbReference type="NCBI Taxonomy" id="5499"/>
    <lineage>
        <taxon>Eukaryota</taxon>
        <taxon>Fungi</taxon>
        <taxon>Dikarya</taxon>
        <taxon>Ascomycota</taxon>
        <taxon>Pezizomycotina</taxon>
        <taxon>Dothideomycetes</taxon>
        <taxon>Dothideomycetidae</taxon>
        <taxon>Mycosphaerellales</taxon>
        <taxon>Mycosphaerellaceae</taxon>
        <taxon>Fulvia</taxon>
    </lineage>
</organism>
<protein>
    <submittedName>
        <fullName evidence="2">Extracellular protein 19-2</fullName>
    </submittedName>
</protein>
<feature type="chain" id="PRO_5013066280" evidence="1">
    <location>
        <begin position="18"/>
        <end position="130"/>
    </location>
</feature>